<protein>
    <recommendedName>
        <fullName evidence="2">F-box domain-containing protein</fullName>
    </recommendedName>
</protein>
<evidence type="ECO:0000259" key="2">
    <source>
        <dbReference type="PROSITE" id="PS50181"/>
    </source>
</evidence>
<proteinExistence type="predicted"/>
<dbReference type="Gene3D" id="3.40.1000.30">
    <property type="match status" value="1"/>
</dbReference>
<evidence type="ECO:0000256" key="1">
    <source>
        <dbReference type="SAM" id="MobiDB-lite"/>
    </source>
</evidence>
<evidence type="ECO:0000313" key="4">
    <source>
        <dbReference type="Proteomes" id="UP001461498"/>
    </source>
</evidence>
<dbReference type="Proteomes" id="UP001461498">
    <property type="component" value="Unassembled WGS sequence"/>
</dbReference>
<dbReference type="InterPro" id="IPR036047">
    <property type="entry name" value="F-box-like_dom_sf"/>
</dbReference>
<organism evidence="3 4">
    <name type="scientific">Rhynocoris fuscipes</name>
    <dbReference type="NCBI Taxonomy" id="488301"/>
    <lineage>
        <taxon>Eukaryota</taxon>
        <taxon>Metazoa</taxon>
        <taxon>Ecdysozoa</taxon>
        <taxon>Arthropoda</taxon>
        <taxon>Hexapoda</taxon>
        <taxon>Insecta</taxon>
        <taxon>Pterygota</taxon>
        <taxon>Neoptera</taxon>
        <taxon>Paraneoptera</taxon>
        <taxon>Hemiptera</taxon>
        <taxon>Heteroptera</taxon>
        <taxon>Panheteroptera</taxon>
        <taxon>Cimicomorpha</taxon>
        <taxon>Reduviidae</taxon>
        <taxon>Harpactorinae</taxon>
        <taxon>Harpactorini</taxon>
        <taxon>Rhynocoris</taxon>
    </lineage>
</organism>
<gene>
    <name evidence="3" type="ORF">O3M35_010972</name>
</gene>
<name>A0AAW1D719_9HEMI</name>
<accession>A0AAW1D719</accession>
<feature type="region of interest" description="Disordered" evidence="1">
    <location>
        <begin position="1"/>
        <end position="21"/>
    </location>
</feature>
<dbReference type="AlphaFoldDB" id="A0AAW1D719"/>
<dbReference type="SUPFAM" id="SSF81383">
    <property type="entry name" value="F-box domain"/>
    <property type="match status" value="1"/>
</dbReference>
<comment type="caution">
    <text evidence="3">The sequence shown here is derived from an EMBL/GenBank/DDBJ whole genome shotgun (WGS) entry which is preliminary data.</text>
</comment>
<keyword evidence="4" id="KW-1185">Reference proteome</keyword>
<reference evidence="3 4" key="1">
    <citation type="submission" date="2022-12" db="EMBL/GenBank/DDBJ databases">
        <title>Chromosome-level genome assembly of true bugs.</title>
        <authorList>
            <person name="Ma L."/>
            <person name="Li H."/>
        </authorList>
    </citation>
    <scope>NUCLEOTIDE SEQUENCE [LARGE SCALE GENOMIC DNA]</scope>
    <source>
        <strain evidence="3">Lab_2022b</strain>
    </source>
</reference>
<dbReference type="Pfam" id="PF12937">
    <property type="entry name" value="F-box-like"/>
    <property type="match status" value="1"/>
</dbReference>
<feature type="domain" description="F-box" evidence="2">
    <location>
        <begin position="203"/>
        <end position="250"/>
    </location>
</feature>
<dbReference type="PROSITE" id="PS50181">
    <property type="entry name" value="FBOX"/>
    <property type="match status" value="1"/>
</dbReference>
<sequence length="301" mass="34621">MSDNVDIEGNKESGESDSESAVVTMSLENNHHNPDNGSNGDHLLVLDGTPSWLHHILHSLDNPATIVADAFISTLYILIYETGFTIQGGPINPGITYNINVMREICDYTFLKRIDSSYKFWMSLSTNSEHCILVAIPISNIMIVNFYMTNCKTISLTFNMNDFVRLNNNDIEILNGRELSLKFSTALCEIRSRLVVAETGADPKHILSLPTEILLDICNYLTPNAYLYFSLTCKHIYYRVYNDESVWSKIGRLYLPSRKRGNESWRDFVIYQIKRKQEQEERLNRPPYFPDLINWPYLVSI</sequence>
<dbReference type="Gene3D" id="1.20.1280.50">
    <property type="match status" value="1"/>
</dbReference>
<dbReference type="InterPro" id="IPR001810">
    <property type="entry name" value="F-box_dom"/>
</dbReference>
<dbReference type="EMBL" id="JAPXFL010000007">
    <property type="protein sequence ID" value="KAK9504702.1"/>
    <property type="molecule type" value="Genomic_DNA"/>
</dbReference>
<evidence type="ECO:0000313" key="3">
    <source>
        <dbReference type="EMBL" id="KAK9504702.1"/>
    </source>
</evidence>